<reference evidence="3" key="1">
    <citation type="submission" date="2022-08" db="EMBL/GenBank/DDBJ databases">
        <authorList>
            <person name="Kallberg Y."/>
            <person name="Tangrot J."/>
            <person name="Rosling A."/>
        </authorList>
    </citation>
    <scope>NUCLEOTIDE SEQUENCE</scope>
    <source>
        <strain evidence="3">Wild A</strain>
    </source>
</reference>
<feature type="region of interest" description="Disordered" evidence="1">
    <location>
        <begin position="116"/>
        <end position="150"/>
    </location>
</feature>
<evidence type="ECO:0000256" key="1">
    <source>
        <dbReference type="SAM" id="MobiDB-lite"/>
    </source>
</evidence>
<proteinExistence type="predicted"/>
<dbReference type="InterPro" id="IPR011333">
    <property type="entry name" value="SKP1/BTB/POZ_sf"/>
</dbReference>
<dbReference type="PANTHER" id="PTHR14499">
    <property type="entry name" value="POTASSIUM CHANNEL TETRAMERIZATION DOMAIN-CONTAINING"/>
    <property type="match status" value="1"/>
</dbReference>
<keyword evidence="4" id="KW-1185">Reference proteome</keyword>
<evidence type="ECO:0000313" key="4">
    <source>
        <dbReference type="Proteomes" id="UP001153678"/>
    </source>
</evidence>
<feature type="domain" description="Potassium channel tetramerisation-type BTB" evidence="2">
    <location>
        <begin position="38"/>
        <end position="102"/>
    </location>
</feature>
<dbReference type="GO" id="GO:0051260">
    <property type="term" value="P:protein homooligomerization"/>
    <property type="evidence" value="ECO:0007669"/>
    <property type="project" value="InterPro"/>
</dbReference>
<dbReference type="Proteomes" id="UP001153678">
    <property type="component" value="Unassembled WGS sequence"/>
</dbReference>
<gene>
    <name evidence="3" type="ORF">FWILDA_LOCUS1791</name>
</gene>
<name>A0A9W4WQN6_9GLOM</name>
<dbReference type="AlphaFoldDB" id="A0A9W4WQN6"/>
<evidence type="ECO:0000313" key="3">
    <source>
        <dbReference type="EMBL" id="CAI2164886.1"/>
    </source>
</evidence>
<dbReference type="EMBL" id="CAMKVN010000184">
    <property type="protein sequence ID" value="CAI2164886.1"/>
    <property type="molecule type" value="Genomic_DNA"/>
</dbReference>
<dbReference type="PANTHER" id="PTHR14499:SF136">
    <property type="entry name" value="GH08630P"/>
    <property type="match status" value="1"/>
</dbReference>
<organism evidence="3 4">
    <name type="scientific">Funneliformis geosporum</name>
    <dbReference type="NCBI Taxonomy" id="1117311"/>
    <lineage>
        <taxon>Eukaryota</taxon>
        <taxon>Fungi</taxon>
        <taxon>Fungi incertae sedis</taxon>
        <taxon>Mucoromycota</taxon>
        <taxon>Glomeromycotina</taxon>
        <taxon>Glomeromycetes</taxon>
        <taxon>Glomerales</taxon>
        <taxon>Glomeraceae</taxon>
        <taxon>Funneliformis</taxon>
    </lineage>
</organism>
<protein>
    <submittedName>
        <fullName evidence="3">18467_t:CDS:1</fullName>
    </submittedName>
</protein>
<dbReference type="SUPFAM" id="SSF54695">
    <property type="entry name" value="POZ domain"/>
    <property type="match status" value="1"/>
</dbReference>
<comment type="caution">
    <text evidence="3">The sequence shown here is derived from an EMBL/GenBank/DDBJ whole genome shotgun (WGS) entry which is preliminary data.</text>
</comment>
<dbReference type="OrthoDB" id="10025005at2759"/>
<accession>A0A9W4WQN6</accession>
<evidence type="ECO:0000259" key="2">
    <source>
        <dbReference type="Pfam" id="PF02214"/>
    </source>
</evidence>
<dbReference type="Gene3D" id="3.30.710.10">
    <property type="entry name" value="Potassium Channel Kv1.1, Chain A"/>
    <property type="match status" value="1"/>
</dbReference>
<dbReference type="InterPro" id="IPR003131">
    <property type="entry name" value="T1-type_BTB"/>
</dbReference>
<feature type="compositionally biased region" description="Low complexity" evidence="1">
    <location>
        <begin position="116"/>
        <end position="147"/>
    </location>
</feature>
<sequence length="423" mass="46587">MGEKNKQKTVHESRKEGAKYESVNGPISELDQFIDERIILNVGGIKYETYRSTLTAYPKTLLGTMFHPRNRAMLHPTNGNEYFIDRNGYIFHYVMEYYRTGNIVWRPSFELPIGNSASLKSSNSSTTTVSSTSSTSNNNNTSISTHTDLNNATVPTGAALAALSLTTNGILSSTSNGVNGSNNGIISKGVIINNNLTNNSTPPISPTTSDKPTTSNNHYHVLHHHRHCCSHSNSKSAPPIFPPYVSLPELEQEFSYFGIPFTSPLTIAQETGGALLDEFAYSIEDLLCTAIAKLIDRISITFFRDGSLLECILIKPPQVCSNCSAAGAHNCPGRCSNHGGNGAKLIEFSLNGYCIVNHFYEDIKKYLEKVFPNMIFKLEFGNNYKSITMSMSSLFTRNAIQKYSKIVKTDGDSNENNNSNNNL</sequence>
<dbReference type="Pfam" id="PF02214">
    <property type="entry name" value="BTB_2"/>
    <property type="match status" value="1"/>
</dbReference>